<dbReference type="EMBL" id="BAABBQ010000001">
    <property type="protein sequence ID" value="GAA4021933.1"/>
    <property type="molecule type" value="Genomic_DNA"/>
</dbReference>
<accession>A0ABP7T6V1</accession>
<keyword evidence="3" id="KW-1185">Reference proteome</keyword>
<name>A0ABP7T6V1_9SPHN</name>
<evidence type="ECO:0008006" key="4">
    <source>
        <dbReference type="Google" id="ProtNLM"/>
    </source>
</evidence>
<proteinExistence type="predicted"/>
<organism evidence="2 3">
    <name type="scientific">Sphingomonas swuensis</name>
    <dbReference type="NCBI Taxonomy" id="977800"/>
    <lineage>
        <taxon>Bacteria</taxon>
        <taxon>Pseudomonadati</taxon>
        <taxon>Pseudomonadota</taxon>
        <taxon>Alphaproteobacteria</taxon>
        <taxon>Sphingomonadales</taxon>
        <taxon>Sphingomonadaceae</taxon>
        <taxon>Sphingomonas</taxon>
    </lineage>
</organism>
<evidence type="ECO:0000256" key="1">
    <source>
        <dbReference type="SAM" id="MobiDB-lite"/>
    </source>
</evidence>
<gene>
    <name evidence="2" type="ORF">GCM10022280_23150</name>
</gene>
<sequence length="192" mass="20418">MRQLGLACLALGLTLAGCDRLPTGKEPRAGQAAAPKANVTATLNEPLAPGTTPMGERVAVLGLLNKRNSISRDLTMKPGQALRVDDDVIVRLKACERTPPWEFDQLTGAFVQVDVQQPGGGWKRVFSGWLYKESPSLNVVEHPVYDVWPKSCAMNFPAAAEDAGSPEDDSSPSNDSQADGSADDRSSATPSN</sequence>
<dbReference type="InterPro" id="IPR019225">
    <property type="entry name" value="DUF2155"/>
</dbReference>
<evidence type="ECO:0000313" key="3">
    <source>
        <dbReference type="Proteomes" id="UP001500235"/>
    </source>
</evidence>
<protein>
    <recommendedName>
        <fullName evidence="4">DUF2155 domain-containing protein</fullName>
    </recommendedName>
</protein>
<dbReference type="Proteomes" id="UP001500235">
    <property type="component" value="Unassembled WGS sequence"/>
</dbReference>
<feature type="region of interest" description="Disordered" evidence="1">
    <location>
        <begin position="158"/>
        <end position="192"/>
    </location>
</feature>
<dbReference type="PROSITE" id="PS51257">
    <property type="entry name" value="PROKAR_LIPOPROTEIN"/>
    <property type="match status" value="1"/>
</dbReference>
<dbReference type="Pfam" id="PF09923">
    <property type="entry name" value="DUF2155"/>
    <property type="match status" value="1"/>
</dbReference>
<comment type="caution">
    <text evidence="2">The sequence shown here is derived from an EMBL/GenBank/DDBJ whole genome shotgun (WGS) entry which is preliminary data.</text>
</comment>
<reference evidence="3" key="1">
    <citation type="journal article" date="2019" name="Int. J. Syst. Evol. Microbiol.">
        <title>The Global Catalogue of Microorganisms (GCM) 10K type strain sequencing project: providing services to taxonomists for standard genome sequencing and annotation.</title>
        <authorList>
            <consortium name="The Broad Institute Genomics Platform"/>
            <consortium name="The Broad Institute Genome Sequencing Center for Infectious Disease"/>
            <person name="Wu L."/>
            <person name="Ma J."/>
        </authorList>
    </citation>
    <scope>NUCLEOTIDE SEQUENCE [LARGE SCALE GENOMIC DNA]</scope>
    <source>
        <strain evidence="3">JCM 17563</strain>
    </source>
</reference>
<evidence type="ECO:0000313" key="2">
    <source>
        <dbReference type="EMBL" id="GAA4021933.1"/>
    </source>
</evidence>